<evidence type="ECO:0008006" key="3">
    <source>
        <dbReference type="Google" id="ProtNLM"/>
    </source>
</evidence>
<keyword evidence="2" id="KW-1185">Reference proteome</keyword>
<comment type="caution">
    <text evidence="1">The sequence shown here is derived from an EMBL/GenBank/DDBJ whole genome shotgun (WGS) entry which is preliminary data.</text>
</comment>
<evidence type="ECO:0000313" key="1">
    <source>
        <dbReference type="EMBL" id="KAF5326951.1"/>
    </source>
</evidence>
<reference evidence="1 2" key="1">
    <citation type="journal article" date="2020" name="ISME J.">
        <title>Uncovering the hidden diversity of litter-decomposition mechanisms in mushroom-forming fungi.</title>
        <authorList>
            <person name="Floudas D."/>
            <person name="Bentzer J."/>
            <person name="Ahren D."/>
            <person name="Johansson T."/>
            <person name="Persson P."/>
            <person name="Tunlid A."/>
        </authorList>
    </citation>
    <scope>NUCLEOTIDE SEQUENCE [LARGE SCALE GENOMIC DNA]</scope>
    <source>
        <strain evidence="1 2">CBS 101986</strain>
    </source>
</reference>
<proteinExistence type="predicted"/>
<evidence type="ECO:0000313" key="2">
    <source>
        <dbReference type="Proteomes" id="UP000567179"/>
    </source>
</evidence>
<dbReference type="AlphaFoldDB" id="A0A8H5F7V2"/>
<dbReference type="EMBL" id="JAACJJ010000014">
    <property type="protein sequence ID" value="KAF5326951.1"/>
    <property type="molecule type" value="Genomic_DNA"/>
</dbReference>
<accession>A0A8H5F7V2</accession>
<sequence length="415" mass="46467">MTDVNDLPVEVLGYIFNLAAEDERSTPSTLRLGRYLRFWGGKFHSACAPFVFLSVCGHWRAVAEATPLLWTPLDATMRTACRGALMPIEALEHWLSLSKSAPLEFFLQGSNREDDASKEEVAAHTDAMLDVLANQAHRWRSAAFEVDFHLAGVLVDMLLNQFNPLSLPNLKKLEVVAFYDKRGPLPVEDLARAIGGIQSLKELYLYMHHDECVPSLLRDIPWGQLTTVYLGMDLSVHQVATILALSSSAVTATFDGVYGAPVSDSNEQRSTLVRLKTLTMNGREGIFSLLDRFNFPGLEQLNIISSSYSNDEPLKRLVERSPSRIRQIGLHVKGRLSGSDLAKYLRMLRQVSHVEFNATGVREIAPSAVDQLKDDIPVLWFWRPFLGLECIGWKTQFDRTDGQVIRITPATKIVT</sequence>
<dbReference type="OrthoDB" id="3217549at2759"/>
<name>A0A8H5F7V2_9AGAR</name>
<organism evidence="1 2">
    <name type="scientific">Psilocybe cf. subviscida</name>
    <dbReference type="NCBI Taxonomy" id="2480587"/>
    <lineage>
        <taxon>Eukaryota</taxon>
        <taxon>Fungi</taxon>
        <taxon>Dikarya</taxon>
        <taxon>Basidiomycota</taxon>
        <taxon>Agaricomycotina</taxon>
        <taxon>Agaricomycetes</taxon>
        <taxon>Agaricomycetidae</taxon>
        <taxon>Agaricales</taxon>
        <taxon>Agaricineae</taxon>
        <taxon>Strophariaceae</taxon>
        <taxon>Psilocybe</taxon>
    </lineage>
</organism>
<dbReference type="Proteomes" id="UP000567179">
    <property type="component" value="Unassembled WGS sequence"/>
</dbReference>
<gene>
    <name evidence="1" type="ORF">D9619_005045</name>
</gene>
<protein>
    <recommendedName>
        <fullName evidence="3">F-box domain-containing protein</fullName>
    </recommendedName>
</protein>